<accession>S0L5N1</accession>
<feature type="domain" description="DUF5648" evidence="2">
    <location>
        <begin position="27"/>
        <end position="155"/>
    </location>
</feature>
<protein>
    <recommendedName>
        <fullName evidence="2">DUF5648 domain-containing protein</fullName>
    </recommendedName>
</protein>
<dbReference type="Proteomes" id="UP000015961">
    <property type="component" value="Unassembled WGS sequence"/>
</dbReference>
<feature type="signal peptide" evidence="1">
    <location>
        <begin position="1"/>
        <end position="24"/>
    </location>
</feature>
<dbReference type="InterPro" id="IPR043708">
    <property type="entry name" value="DUF5648"/>
</dbReference>
<comment type="caution">
    <text evidence="3">The sequence shown here is derived from an EMBL/GenBank/DDBJ whole genome shotgun (WGS) entry which is preliminary data.</text>
</comment>
<keyword evidence="1" id="KW-0732">Signal</keyword>
<feature type="chain" id="PRO_5004488576" description="DUF5648 domain-containing protein" evidence="1">
    <location>
        <begin position="25"/>
        <end position="267"/>
    </location>
</feature>
<organism evidence="3 4">
    <name type="scientific">Enterococcus sulfureus ATCC 49903</name>
    <dbReference type="NCBI Taxonomy" id="1140003"/>
    <lineage>
        <taxon>Bacteria</taxon>
        <taxon>Bacillati</taxon>
        <taxon>Bacillota</taxon>
        <taxon>Bacilli</taxon>
        <taxon>Lactobacillales</taxon>
        <taxon>Enterococcaceae</taxon>
        <taxon>Enterococcus</taxon>
    </lineage>
</organism>
<gene>
    <name evidence="3" type="ORF">I573_00663</name>
</gene>
<dbReference type="OrthoDB" id="1654093at2"/>
<evidence type="ECO:0000313" key="4">
    <source>
        <dbReference type="Proteomes" id="UP000015961"/>
    </source>
</evidence>
<dbReference type="eggNOG" id="COG3757">
    <property type="taxonomic scope" value="Bacteria"/>
</dbReference>
<dbReference type="RefSeq" id="WP_016185160.1">
    <property type="nucleotide sequence ID" value="NZ_ASWO01000001.1"/>
</dbReference>
<evidence type="ECO:0000256" key="1">
    <source>
        <dbReference type="SAM" id="SignalP"/>
    </source>
</evidence>
<dbReference type="EMBL" id="ASWO01000001">
    <property type="protein sequence ID" value="EOT87607.1"/>
    <property type="molecule type" value="Genomic_DNA"/>
</dbReference>
<dbReference type="STRING" id="1140003.OMY_00670"/>
<proteinExistence type="predicted"/>
<name>S0L5N1_9ENTE</name>
<dbReference type="PATRIC" id="fig|1140003.3.peg.664"/>
<dbReference type="Pfam" id="PF18885">
    <property type="entry name" value="DUF5648"/>
    <property type="match status" value="1"/>
</dbReference>
<evidence type="ECO:0000259" key="2">
    <source>
        <dbReference type="Pfam" id="PF18885"/>
    </source>
</evidence>
<sequence>MKKSLVLGLGMSLLLFGFGSKADAAEMQRLYNPNSGEHFYTKNMVEKNVLVKAGWTYEGVGWYAPDSGQPVYRVYNQNSGDHHYTMNGNEKNLLVSKGWSYEGIGWYSDTNKTVPLYRAYNPNAKAGSHNYTTNQAEQTSLVRAGWKNEGVGWYATKAGYSVNGFVGLWGIPNSDGIFSIDKHMIISEADVRAVYRTKLQNVRVFEENNILNFTTQRSNGSIFHLKLAKDGNSLQVIDGRYNYTYKLMARDTLEHYFNIPAENILEN</sequence>
<keyword evidence="4" id="KW-1185">Reference proteome</keyword>
<evidence type="ECO:0000313" key="3">
    <source>
        <dbReference type="EMBL" id="EOT87607.1"/>
    </source>
</evidence>
<dbReference type="AlphaFoldDB" id="S0L5N1"/>
<reference evidence="3 4" key="1">
    <citation type="submission" date="2013-03" db="EMBL/GenBank/DDBJ databases">
        <title>The Genome Sequence of Enterococcus sulfureus ATCC_49903 (PacBio/Illumina hybrid assembly).</title>
        <authorList>
            <consortium name="The Broad Institute Genomics Platform"/>
            <consortium name="The Broad Institute Genome Sequencing Center for Infectious Disease"/>
            <person name="Earl A."/>
            <person name="Russ C."/>
            <person name="Gilmore M."/>
            <person name="Surin D."/>
            <person name="Walker B."/>
            <person name="Young S."/>
            <person name="Zeng Q."/>
            <person name="Gargeya S."/>
            <person name="Fitzgerald M."/>
            <person name="Haas B."/>
            <person name="Abouelleil A."/>
            <person name="Allen A.W."/>
            <person name="Alvarado L."/>
            <person name="Arachchi H.M."/>
            <person name="Berlin A.M."/>
            <person name="Chapman S.B."/>
            <person name="Gainer-Dewar J."/>
            <person name="Goldberg J."/>
            <person name="Griggs A."/>
            <person name="Gujja S."/>
            <person name="Hansen M."/>
            <person name="Howarth C."/>
            <person name="Imamovic A."/>
            <person name="Ireland A."/>
            <person name="Larimer J."/>
            <person name="McCowan C."/>
            <person name="Murphy C."/>
            <person name="Pearson M."/>
            <person name="Poon T.W."/>
            <person name="Priest M."/>
            <person name="Roberts A."/>
            <person name="Saif S."/>
            <person name="Shea T."/>
            <person name="Sisk P."/>
            <person name="Sykes S."/>
            <person name="Wortman J."/>
            <person name="Nusbaum C."/>
            <person name="Birren B."/>
        </authorList>
    </citation>
    <scope>NUCLEOTIDE SEQUENCE [LARGE SCALE GENOMIC DNA]</scope>
    <source>
        <strain evidence="3 4">ATCC 49903</strain>
    </source>
</reference>